<dbReference type="InterPro" id="IPR006665">
    <property type="entry name" value="OmpA-like"/>
</dbReference>
<accession>A0A919P010</accession>
<keyword evidence="8" id="KW-1185">Reference proteome</keyword>
<protein>
    <recommendedName>
        <fullName evidence="6">OmpA-like domain-containing protein</fullName>
    </recommendedName>
</protein>
<proteinExistence type="predicted"/>
<dbReference type="CDD" id="cd07185">
    <property type="entry name" value="OmpA_C-like"/>
    <property type="match status" value="1"/>
</dbReference>
<organism evidence="7 8">
    <name type="scientific">Cellulomonas chitinilytica</name>
    <dbReference type="NCBI Taxonomy" id="398759"/>
    <lineage>
        <taxon>Bacteria</taxon>
        <taxon>Bacillati</taxon>
        <taxon>Actinomycetota</taxon>
        <taxon>Actinomycetes</taxon>
        <taxon>Micrococcales</taxon>
        <taxon>Cellulomonadaceae</taxon>
        <taxon>Cellulomonas</taxon>
    </lineage>
</organism>
<dbReference type="SUPFAM" id="SSF103088">
    <property type="entry name" value="OmpA-like"/>
    <property type="match status" value="1"/>
</dbReference>
<dbReference type="RefSeq" id="WP_203750751.1">
    <property type="nucleotide sequence ID" value="NZ_BONK01000004.1"/>
</dbReference>
<dbReference type="Gene3D" id="3.30.1330.60">
    <property type="entry name" value="OmpA-like domain"/>
    <property type="match status" value="1"/>
</dbReference>
<dbReference type="PANTHER" id="PTHR30329">
    <property type="entry name" value="STATOR ELEMENT OF FLAGELLAR MOTOR COMPLEX"/>
    <property type="match status" value="1"/>
</dbReference>
<reference evidence="7" key="1">
    <citation type="submission" date="2021-01" db="EMBL/GenBank/DDBJ databases">
        <title>Whole genome shotgun sequence of Cellulomonas chitinilytica NBRC 110799.</title>
        <authorList>
            <person name="Komaki H."/>
            <person name="Tamura T."/>
        </authorList>
    </citation>
    <scope>NUCLEOTIDE SEQUENCE</scope>
    <source>
        <strain evidence="7">NBRC 110799</strain>
    </source>
</reference>
<dbReference type="InterPro" id="IPR036737">
    <property type="entry name" value="OmpA-like_sf"/>
</dbReference>
<dbReference type="EMBL" id="BONK01000004">
    <property type="protein sequence ID" value="GIG20808.1"/>
    <property type="molecule type" value="Genomic_DNA"/>
</dbReference>
<evidence type="ECO:0000256" key="2">
    <source>
        <dbReference type="ARBA" id="ARBA00023136"/>
    </source>
</evidence>
<dbReference type="PROSITE" id="PS51123">
    <property type="entry name" value="OMPA_2"/>
    <property type="match status" value="1"/>
</dbReference>
<comment type="subcellular location">
    <subcellularLocation>
        <location evidence="1">Cell outer membrane</location>
    </subcellularLocation>
</comment>
<keyword evidence="3" id="KW-0998">Cell outer membrane</keyword>
<evidence type="ECO:0000256" key="4">
    <source>
        <dbReference type="PROSITE-ProRule" id="PRU00473"/>
    </source>
</evidence>
<feature type="domain" description="OmpA-like" evidence="6">
    <location>
        <begin position="226"/>
        <end position="344"/>
    </location>
</feature>
<keyword evidence="2 4" id="KW-0472">Membrane</keyword>
<evidence type="ECO:0000313" key="8">
    <source>
        <dbReference type="Proteomes" id="UP000632740"/>
    </source>
</evidence>
<gene>
    <name evidence="7" type="ORF">Cch01nite_15320</name>
</gene>
<evidence type="ECO:0000256" key="1">
    <source>
        <dbReference type="ARBA" id="ARBA00004442"/>
    </source>
</evidence>
<dbReference type="GO" id="GO:0009279">
    <property type="term" value="C:cell outer membrane"/>
    <property type="evidence" value="ECO:0007669"/>
    <property type="project" value="UniProtKB-SubCell"/>
</dbReference>
<feature type="region of interest" description="Disordered" evidence="5">
    <location>
        <begin position="28"/>
        <end position="47"/>
    </location>
</feature>
<dbReference type="PROSITE" id="PS51257">
    <property type="entry name" value="PROKAR_LIPOPROTEIN"/>
    <property type="match status" value="1"/>
</dbReference>
<name>A0A919P010_9CELL</name>
<evidence type="ECO:0000313" key="7">
    <source>
        <dbReference type="EMBL" id="GIG20808.1"/>
    </source>
</evidence>
<dbReference type="AlphaFoldDB" id="A0A919P010"/>
<sequence length="529" mass="54016">MSEPARALARRGATLALVALALVGCSPDDPSPAPTTSSPSPSDVDTDPVTAAVQIHDEDLTLEVGPVAVSDGVGVLRIAGPSDASLQTLLWDVSVSMRPGATGVRLVDLDQGTVTMPALTQSGDAVVSWAMSPGGPRTDAALAAAGDDTEVLYVAFAAPTTPTVDVLLPGGGGLVEQVPVTDAHDAGDLTVPPSEIREDPVATTPVARLDTYTEQADGQVRTRASATAVTVAVGSDVLFDVDSADLGPQADAALAAAAQQVGAYDGGTLAVVGHTDDVADDEYNQALSERRAQAVADRLRSLTDLGGFEVSVQGRGETEPATEGTSVEARALNRRVELVLTAQQGDAATAPAPAGALPETTGPTAAADAAVTIDSGNGVPVDVRVREVRRVGRYLVGSLEVSNTAGPDPASGAVFSTGAWDARGSFDAWLQYAATNVTLLRGDVRTYPVDYVATDVRRDPLADRQIDGPKVGRSTRVTVVWPDPGTDTVVVDSPTQTHEISGSIAVDLDTAPFRITDVPVTGSAGAARG</sequence>
<dbReference type="InterPro" id="IPR006664">
    <property type="entry name" value="OMP_bac"/>
</dbReference>
<dbReference type="Pfam" id="PF00691">
    <property type="entry name" value="OmpA"/>
    <property type="match status" value="1"/>
</dbReference>
<evidence type="ECO:0000256" key="5">
    <source>
        <dbReference type="SAM" id="MobiDB-lite"/>
    </source>
</evidence>
<evidence type="ECO:0000259" key="6">
    <source>
        <dbReference type="PROSITE" id="PS51123"/>
    </source>
</evidence>
<dbReference type="PANTHER" id="PTHR30329:SF21">
    <property type="entry name" value="LIPOPROTEIN YIAD-RELATED"/>
    <property type="match status" value="1"/>
</dbReference>
<dbReference type="Proteomes" id="UP000632740">
    <property type="component" value="Unassembled WGS sequence"/>
</dbReference>
<dbReference type="InterPro" id="IPR050330">
    <property type="entry name" value="Bact_OuterMem_StrucFunc"/>
</dbReference>
<dbReference type="PRINTS" id="PR01021">
    <property type="entry name" value="OMPADOMAIN"/>
</dbReference>
<evidence type="ECO:0000256" key="3">
    <source>
        <dbReference type="ARBA" id="ARBA00023237"/>
    </source>
</evidence>
<comment type="caution">
    <text evidence="7">The sequence shown here is derived from an EMBL/GenBank/DDBJ whole genome shotgun (WGS) entry which is preliminary data.</text>
</comment>